<comment type="caution">
    <text evidence="6">The sequence shown here is derived from an EMBL/GenBank/DDBJ whole genome shotgun (WGS) entry which is preliminary data.</text>
</comment>
<evidence type="ECO:0000256" key="1">
    <source>
        <dbReference type="ARBA" id="ARBA00010617"/>
    </source>
</evidence>
<dbReference type="Proteomes" id="UP000285883">
    <property type="component" value="Unassembled WGS sequence"/>
</dbReference>
<dbReference type="Proteomes" id="UP000285624">
    <property type="component" value="Unassembled WGS sequence"/>
</dbReference>
<keyword evidence="2" id="KW-0479">Metal-binding</keyword>
<comment type="similarity">
    <text evidence="1">Belongs to the cytochrome P450 family.</text>
</comment>
<gene>
    <name evidence="6" type="ORF">BBI17_009475</name>
    <name evidence="7" type="ORF">BBO99_00009376</name>
    <name evidence="5" type="ORF">JM18_009555</name>
</gene>
<evidence type="ECO:0000313" key="5">
    <source>
        <dbReference type="EMBL" id="KAG2504628.1"/>
    </source>
</evidence>
<protein>
    <recommendedName>
        <fullName evidence="10">Cytochrome P450</fullName>
    </recommendedName>
</protein>
<dbReference type="Proteomes" id="UP000792063">
    <property type="component" value="Unassembled WGS sequence"/>
</dbReference>
<sequence>MKAFKGVEAKELPEGVDAPVSVSYISPGLPILGHTMDMVHNADRFLDWLLELCQSTDGKPFMLRLLGRSDLLIDADLEHHEQILKTQFGNFIKGDQFYDMLKHTHILLDIFREAAVGLKPIELGELMHRFTLDSFAEIGFGSTFGSLKSGEEHSFGKALDNALHIAAARRMVPMWLWKAKYWLNMGSERQLREFIQVMDSLIMGIILKGIAKHPNDQAGKTEDDQRTHRGIVSIILDHMHADGQPALTPPYGQHRLEFSF</sequence>
<evidence type="ECO:0000313" key="9">
    <source>
        <dbReference type="Proteomes" id="UP000285883"/>
    </source>
</evidence>
<evidence type="ECO:0000256" key="4">
    <source>
        <dbReference type="ARBA" id="ARBA00023004"/>
    </source>
</evidence>
<evidence type="ECO:0008006" key="10">
    <source>
        <dbReference type="Google" id="ProtNLM"/>
    </source>
</evidence>
<dbReference type="GO" id="GO:0005506">
    <property type="term" value="F:iron ion binding"/>
    <property type="evidence" value="ECO:0007669"/>
    <property type="project" value="InterPro"/>
</dbReference>
<dbReference type="GO" id="GO:0004497">
    <property type="term" value="F:monooxygenase activity"/>
    <property type="evidence" value="ECO:0007669"/>
    <property type="project" value="InterPro"/>
</dbReference>
<dbReference type="InterPro" id="IPR036396">
    <property type="entry name" value="Cyt_P450_sf"/>
</dbReference>
<evidence type="ECO:0000256" key="2">
    <source>
        <dbReference type="ARBA" id="ARBA00022723"/>
    </source>
</evidence>
<dbReference type="EMBL" id="MAYM02000808">
    <property type="protein sequence ID" value="RLN32491.1"/>
    <property type="molecule type" value="Genomic_DNA"/>
</dbReference>
<dbReference type="Gene3D" id="1.10.630.10">
    <property type="entry name" value="Cytochrome P450"/>
    <property type="match status" value="1"/>
</dbReference>
<dbReference type="AlphaFoldDB" id="A0A421FAD8"/>
<reference evidence="5" key="1">
    <citation type="journal article" date="2015" name="Genom Data">
        <title>Genome sequences of six Phytophthora species associated with forests in New Zealand.</title>
        <authorList>
            <person name="Studholme D.J."/>
            <person name="McDougal R.L."/>
            <person name="Sambles C."/>
            <person name="Hansen E."/>
            <person name="Hardy G."/>
            <person name="Grant M."/>
            <person name="Ganley R.J."/>
            <person name="Williams N.M."/>
        </authorList>
    </citation>
    <scope>NUCLEOTIDE SEQUENCE</scope>
    <source>
        <strain evidence="5">NZFS 3630</strain>
    </source>
</reference>
<dbReference type="EMBL" id="MBDN02000737">
    <property type="protein sequence ID" value="RLN73517.1"/>
    <property type="molecule type" value="Genomic_DNA"/>
</dbReference>
<accession>A0A421FAD8</accession>
<keyword evidence="4" id="KW-0408">Iron</keyword>
<keyword evidence="3" id="KW-0560">Oxidoreductase</keyword>
<evidence type="ECO:0000313" key="8">
    <source>
        <dbReference type="Proteomes" id="UP000285624"/>
    </source>
</evidence>
<keyword evidence="8" id="KW-1185">Reference proteome</keyword>
<evidence type="ECO:0000256" key="3">
    <source>
        <dbReference type="ARBA" id="ARBA00023002"/>
    </source>
</evidence>
<dbReference type="GO" id="GO:0016705">
    <property type="term" value="F:oxidoreductase activity, acting on paired donors, with incorporation or reduction of molecular oxygen"/>
    <property type="evidence" value="ECO:0007669"/>
    <property type="project" value="InterPro"/>
</dbReference>
<dbReference type="GO" id="GO:0020037">
    <property type="term" value="F:heme binding"/>
    <property type="evidence" value="ECO:0007669"/>
    <property type="project" value="InterPro"/>
</dbReference>
<reference evidence="5" key="3">
    <citation type="submission" date="2020-06" db="EMBL/GenBank/DDBJ databases">
        <authorList>
            <person name="Studholme D.J."/>
        </authorList>
    </citation>
    <scope>NUCLEOTIDE SEQUENCE</scope>
    <source>
        <strain evidence="5">NZFS 3630</strain>
    </source>
</reference>
<organism evidence="6 9">
    <name type="scientific">Phytophthora kernoviae</name>
    <dbReference type="NCBI Taxonomy" id="325452"/>
    <lineage>
        <taxon>Eukaryota</taxon>
        <taxon>Sar</taxon>
        <taxon>Stramenopiles</taxon>
        <taxon>Oomycota</taxon>
        <taxon>Peronosporomycetes</taxon>
        <taxon>Peronosporales</taxon>
        <taxon>Peronosporaceae</taxon>
        <taxon>Phytophthora</taxon>
    </lineage>
</organism>
<dbReference type="PANTHER" id="PTHR24296">
    <property type="entry name" value="CYTOCHROME P450"/>
    <property type="match status" value="1"/>
</dbReference>
<evidence type="ECO:0000313" key="7">
    <source>
        <dbReference type="EMBL" id="RLN73517.1"/>
    </source>
</evidence>
<dbReference type="SUPFAM" id="SSF48264">
    <property type="entry name" value="Cytochrome P450"/>
    <property type="match status" value="1"/>
</dbReference>
<reference evidence="8 9" key="2">
    <citation type="submission" date="2018-07" db="EMBL/GenBank/DDBJ databases">
        <title>Genome sequencing of oomycete isolates from Chile give support for New Zealand origin for Phytophthora kernoviae and make available the first Nothophytophthora sp. genome.</title>
        <authorList>
            <person name="Studholme D.J."/>
            <person name="Sanfuentes E."/>
            <person name="Panda P."/>
            <person name="Hill R."/>
            <person name="Sambles C."/>
            <person name="Grant M."/>
            <person name="Williams N.M."/>
            <person name="Mcdougal R.L."/>
        </authorList>
    </citation>
    <scope>NUCLEOTIDE SEQUENCE [LARGE SCALE GENOMIC DNA]</scope>
    <source>
        <strain evidence="6">Chile2</strain>
        <strain evidence="7">Chile4</strain>
    </source>
</reference>
<dbReference type="EMBL" id="JPWU03000926">
    <property type="protein sequence ID" value="KAG2504628.1"/>
    <property type="molecule type" value="Genomic_DNA"/>
</dbReference>
<name>A0A421FAD8_9STRA</name>
<evidence type="ECO:0000313" key="6">
    <source>
        <dbReference type="EMBL" id="RLN32491.1"/>
    </source>
</evidence>
<dbReference type="STRING" id="325452.A0A421FAD8"/>
<proteinExistence type="inferred from homology"/>